<feature type="region of interest" description="Disordered" evidence="1">
    <location>
        <begin position="1"/>
        <end position="36"/>
    </location>
</feature>
<protein>
    <submittedName>
        <fullName evidence="2">Uncharacterized protein</fullName>
    </submittedName>
</protein>
<evidence type="ECO:0000256" key="1">
    <source>
        <dbReference type="SAM" id="MobiDB-lite"/>
    </source>
</evidence>
<evidence type="ECO:0000313" key="3">
    <source>
        <dbReference type="Proteomes" id="UP000327013"/>
    </source>
</evidence>
<proteinExistence type="predicted"/>
<evidence type="ECO:0000313" key="2">
    <source>
        <dbReference type="EMBL" id="KAE8009390.1"/>
    </source>
</evidence>
<gene>
    <name evidence="2" type="ORF">FH972_005828</name>
</gene>
<dbReference type="Proteomes" id="UP000327013">
    <property type="component" value="Chromosome 2"/>
</dbReference>
<organism evidence="2 3">
    <name type="scientific">Carpinus fangiana</name>
    <dbReference type="NCBI Taxonomy" id="176857"/>
    <lineage>
        <taxon>Eukaryota</taxon>
        <taxon>Viridiplantae</taxon>
        <taxon>Streptophyta</taxon>
        <taxon>Embryophyta</taxon>
        <taxon>Tracheophyta</taxon>
        <taxon>Spermatophyta</taxon>
        <taxon>Magnoliopsida</taxon>
        <taxon>eudicotyledons</taxon>
        <taxon>Gunneridae</taxon>
        <taxon>Pentapetalae</taxon>
        <taxon>rosids</taxon>
        <taxon>fabids</taxon>
        <taxon>Fagales</taxon>
        <taxon>Betulaceae</taxon>
        <taxon>Carpinus</taxon>
    </lineage>
</organism>
<accession>A0A5N6QSW4</accession>
<dbReference type="EMBL" id="CM017322">
    <property type="protein sequence ID" value="KAE8009390.1"/>
    <property type="molecule type" value="Genomic_DNA"/>
</dbReference>
<name>A0A5N6QSW4_9ROSI</name>
<keyword evidence="3" id="KW-1185">Reference proteome</keyword>
<sequence length="71" mass="7576">MESRSGPFSTAFVAPPLSCSTAPPPEDTVSRPPSTRGTCKVTILLLPSNFYSQSCASISGQEDKREEEEIG</sequence>
<dbReference type="AlphaFoldDB" id="A0A5N6QSW4"/>
<reference evidence="2 3" key="1">
    <citation type="submission" date="2019-06" db="EMBL/GenBank/DDBJ databases">
        <title>A chromosomal-level reference genome of Carpinus fangiana (Coryloideae, Betulaceae).</title>
        <authorList>
            <person name="Yang X."/>
            <person name="Wang Z."/>
            <person name="Zhang L."/>
            <person name="Hao G."/>
            <person name="Liu J."/>
            <person name="Yang Y."/>
        </authorList>
    </citation>
    <scope>NUCLEOTIDE SEQUENCE [LARGE SCALE GENOMIC DNA]</scope>
    <source>
        <strain evidence="2">Cfa_2016G</strain>
        <tissue evidence="2">Leaf</tissue>
    </source>
</reference>